<dbReference type="InterPro" id="IPR005546">
    <property type="entry name" value="Autotransporte_beta"/>
</dbReference>
<dbReference type="EMBL" id="JBAKIA010000034">
    <property type="protein sequence ID" value="MEJ8476931.1"/>
    <property type="molecule type" value="Genomic_DNA"/>
</dbReference>
<reference evidence="4 5" key="1">
    <citation type="submission" date="2024-02" db="EMBL/GenBank/DDBJ databases">
        <title>Roseibium algae sp. nov., isolated from marine alga (Grateloupia sp.), showing potential in myo-inositol conversion.</title>
        <authorList>
            <person name="Wang Y."/>
        </authorList>
    </citation>
    <scope>NUCLEOTIDE SEQUENCE [LARGE SCALE GENOMIC DNA]</scope>
    <source>
        <strain evidence="4 5">H3510</strain>
    </source>
</reference>
<feature type="region of interest" description="Disordered" evidence="1">
    <location>
        <begin position="196"/>
        <end position="219"/>
    </location>
</feature>
<feature type="region of interest" description="Disordered" evidence="1">
    <location>
        <begin position="350"/>
        <end position="374"/>
    </location>
</feature>
<proteinExistence type="predicted"/>
<feature type="compositionally biased region" description="Basic and acidic residues" evidence="1">
    <location>
        <begin position="148"/>
        <end position="158"/>
    </location>
</feature>
<feature type="chain" id="PRO_5046237955" evidence="2">
    <location>
        <begin position="27"/>
        <end position="2349"/>
    </location>
</feature>
<protein>
    <submittedName>
        <fullName evidence="4">Autotransporter outer membrane beta-barrel domain-containing protein</fullName>
    </submittedName>
</protein>
<feature type="signal peptide" evidence="2">
    <location>
        <begin position="1"/>
        <end position="26"/>
    </location>
</feature>
<feature type="region of interest" description="Disordered" evidence="1">
    <location>
        <begin position="297"/>
        <end position="321"/>
    </location>
</feature>
<evidence type="ECO:0000313" key="4">
    <source>
        <dbReference type="EMBL" id="MEJ8476931.1"/>
    </source>
</evidence>
<feature type="domain" description="Autotransporter" evidence="3">
    <location>
        <begin position="2072"/>
        <end position="2349"/>
    </location>
</feature>
<dbReference type="SMART" id="SM00869">
    <property type="entry name" value="Autotransporter"/>
    <property type="match status" value="1"/>
</dbReference>
<comment type="caution">
    <text evidence="4">The sequence shown here is derived from an EMBL/GenBank/DDBJ whole genome shotgun (WGS) entry which is preliminary data.</text>
</comment>
<dbReference type="PROSITE" id="PS51208">
    <property type="entry name" value="AUTOTRANSPORTER"/>
    <property type="match status" value="1"/>
</dbReference>
<dbReference type="RefSeq" id="WP_340277798.1">
    <property type="nucleotide sequence ID" value="NZ_JBAKIA010000034.1"/>
</dbReference>
<keyword evidence="2" id="KW-0732">Signal</keyword>
<evidence type="ECO:0000256" key="1">
    <source>
        <dbReference type="SAM" id="MobiDB-lite"/>
    </source>
</evidence>
<evidence type="ECO:0000256" key="2">
    <source>
        <dbReference type="SAM" id="SignalP"/>
    </source>
</evidence>
<dbReference type="SUPFAM" id="SSF103515">
    <property type="entry name" value="Autotransporter"/>
    <property type="match status" value="1"/>
</dbReference>
<accession>A0ABU8TRX7</accession>
<evidence type="ECO:0000313" key="5">
    <source>
        <dbReference type="Proteomes" id="UP001385499"/>
    </source>
</evidence>
<feature type="region of interest" description="Disordered" evidence="1">
    <location>
        <begin position="402"/>
        <end position="424"/>
    </location>
</feature>
<dbReference type="Proteomes" id="UP001385499">
    <property type="component" value="Unassembled WGS sequence"/>
</dbReference>
<dbReference type="InterPro" id="IPR036709">
    <property type="entry name" value="Autotransporte_beta_dom_sf"/>
</dbReference>
<evidence type="ECO:0000259" key="3">
    <source>
        <dbReference type="PROSITE" id="PS51208"/>
    </source>
</evidence>
<keyword evidence="5" id="KW-1185">Reference proteome</keyword>
<gene>
    <name evidence="4" type="ORF">V6575_22885</name>
</gene>
<feature type="region of interest" description="Disordered" evidence="1">
    <location>
        <begin position="140"/>
        <end position="165"/>
    </location>
</feature>
<name>A0ABU8TRX7_9HYPH</name>
<sequence length="2349" mass="221790">MAFNRKVGVWTSVSLIALCVSAPASADCPLVEDSGIVTCTITDDDGLTSVYVSGTTSAQSTYELTNEATLTPDSGDGDEIYGILLNVYGHGGSSTNGSDTSGASGVPGGILTVDNSGGITITGTASAGSQVTKITGIRVGANGGDGVEPDKNGDDGGRGGDGGEVTVTNSAAISIESSATQAQNAKIIGIDAHSGAGAGGQQNDAAGDQKGGNSGDAMQITLTNSGAISLGASGAPVRGQNEGRVINANGVGNSGGADNGNGGSGSTISITNTADLSLYYEEIASGSDGVHGIFARSQGGEGLKSYDNSDPGGRGEEGRPITITNSGNIFIQASGNSLVGESAGIYALSEGGAGGESSDKNTGGEGAGGSTDGITDVLTVTVNGGTISTSGGAIRGVVARSQGGAGGNGNGDSKSTGGAGGAGGQIQVNFASDSRIETQGDEAYGILAQSVGGLGGDDAGTAGAGGNAGAVGVYTQAGTSIATQGDYAVGLTFHSIGGGGGTGDDFTGVLSGSGGNGGNGGDGEKVQITTATSITTAGDHAYGILGQSIGGSGGTGGISDGLTLELGGDGGGGGEGKIVEINNTGAIQTSGILGIGILGQSISGGGGAAGTAGGILAVGGTAGSGSDNNSSSYVTNSGNITTTGDAGYGIAMQSIGGGGGTGGGASGMFTIGGTGSSGGDGGTASVYAVGGTIQTSGSSAYGIVAQSVGGGGGNGGSVTEISAGVGIGVGGSASGGGFGGTVCVTNSYANCATVSDPGSEAPQPQQAGSSVLTSGDFAHGVIAQSVGGGGGNGGDFQGGAVGSVLAVQVGGSAGDGGQGGSVAAHFDALTLGTTGGNAKGLIAQSVGGGGGNGGNSTAVNGVTPIALQIGGAAGGGYSGGTSTVDIANSTITTTGSNSGAILAQSVGGGGGTGGAASGYDVSFGFTFDSAVGGSGGSGGEGNNITVGLESTCISTGISGNACTGSAGTALGADAASAHGLTMQSVGGGGGTGGSSLADAMSIAVPTGESGSVAVAGSLAIGGAAGAGGAGGSVSGTLSNATAIATGGDGSHGILAQSIGGGGGDGGGASSLAGSIGVPNTAAVNFSMALGAQGGSGGGGNVVYVELDDSSNIATYGANSNGVVAQSIGGGGGDGGVGNATNDKIGRGLDFQLDAGLGGSGGTGGLGDDVTVVLAQDSVITTAGSGSRGVVAQSIGGGGGTGQGGSIGLTASGFTLKEAGELKKEAGVAPNKVLKFNGSASMTLNVGATGGSGNRGGAIDVTTGGTITTAGNDADGVVAQSIGGGGGLGGSAGNDSTNESGISLPRREIAVDSSIGITLSFGGNGGSGGSGGDLSLTHAGKITTTGDFADGILAQSVGGGGGAGGAASNGDGNQTVSINMAVGGNGGTGNDGGTLNLFFDDGTGVNSSISTAGSAAHGVVLQSIGGGGGQGAVGTAGSADGEVGVNEGGGSILDVLSVDAGISLGAGYGGNGGGSGNGGSVTLTQPSYLSLTTFGDDAYGLMAQSIGAGGGYGGVGASVDSSHTLDVDIDVTIGGIGGSAGNGGIVVTETAGVFRTSGDRAFGIVSQSVGGGGGIGGTTSADNLASVEFNSLNGTSGDGGAVTTGLSSGSITTKGDGAHAVIAQSIGGGGGIAGDLSGPTLDVSVPTSSTSEARGDGSAVVADFNANIQTIGEAAYGIIAQSIGGGGGLIGNDGVLTAGTAGGLSGDASTVTITHTGTLLTSGNNSIGIFGQSSAPESSDAVSVNVNGSVTGGSGAGAGVYVAQGANNILSIAEGASVSAGGSTSDGTRGMAVVYTGAYGDTQILTVNNSGTLNGDVAFSNEGGTFAGQVNNQGTGIWNLDDTANADVVNAGDIAVAGTPGSSATSSVANTARSAFTLAAASQSDNVARILGNFTQTSTGSMVLSADFKNGSADRLEIVGDAVLDGTIRVDPLTLVPRQNLTVFSVGGTMTGGVEVEDTPAVDFDLTLADNKASITVGKTRFENAFAALDYNQRQIGHHLDRIFALGGANFESFLADLSTISASENGQQLYADSLTSLAPGGAQAAAATQTLMAQSRMDGALFCQGKAKTRFKNGDEDCGWFDMGGSSFEQDGTGGYDGNQFTVSAGGRGHLGPDWTFGFAAGYERASYNSNNGLSNANGDTGYVAAALGRSFGKFAFSGALTASYGQYDLDRTINIPSHVSKSEGDTHISTVGGRIRGSYTFGNASGYIRPALALDVVRTMASGYTETGAGIFNLKVDASSQTTAIVTPSVEIGRDFKFSNGVNMLMFANAGLSLSNADDWKSDAQLDLAPAGTGQFSTTVPMVNQLGRIGLGVALSNSDQFEGRINYNGAFGEDYSSHGVSVGLTMRF</sequence>
<organism evidence="4 5">
    <name type="scientific">Roseibium algae</name>
    <dbReference type="NCBI Taxonomy" id="3123038"/>
    <lineage>
        <taxon>Bacteria</taxon>
        <taxon>Pseudomonadati</taxon>
        <taxon>Pseudomonadota</taxon>
        <taxon>Alphaproteobacteria</taxon>
        <taxon>Hyphomicrobiales</taxon>
        <taxon>Stappiaceae</taxon>
        <taxon>Roseibium</taxon>
    </lineage>
</organism>